<name>A0A2U2PML9_9SPHI</name>
<protein>
    <submittedName>
        <fullName evidence="1">Uncharacterized protein</fullName>
    </submittedName>
</protein>
<dbReference type="EMBL" id="QEAS01000001">
    <property type="protein sequence ID" value="PWG82641.1"/>
    <property type="molecule type" value="Genomic_DNA"/>
</dbReference>
<comment type="caution">
    <text evidence="1">The sequence shown here is derived from an EMBL/GenBank/DDBJ whole genome shotgun (WGS) entry which is preliminary data.</text>
</comment>
<keyword evidence="2" id="KW-1185">Reference proteome</keyword>
<gene>
    <name evidence="1" type="ORF">DDR33_01920</name>
</gene>
<reference evidence="1 2" key="1">
    <citation type="submission" date="2018-04" db="EMBL/GenBank/DDBJ databases">
        <title>Pedobacter chongqingensis sp. nov., isolated from a rottenly hemp rope.</title>
        <authorList>
            <person name="Cai Y."/>
        </authorList>
    </citation>
    <scope>NUCLEOTIDE SEQUENCE [LARGE SCALE GENOMIC DNA]</scope>
    <source>
        <strain evidence="1 2">FJ4-8</strain>
    </source>
</reference>
<proteinExistence type="predicted"/>
<organism evidence="1 2">
    <name type="scientific">Pararcticibacter amylolyticus</name>
    <dbReference type="NCBI Taxonomy" id="2173175"/>
    <lineage>
        <taxon>Bacteria</taxon>
        <taxon>Pseudomonadati</taxon>
        <taxon>Bacteroidota</taxon>
        <taxon>Sphingobacteriia</taxon>
        <taxon>Sphingobacteriales</taxon>
        <taxon>Sphingobacteriaceae</taxon>
        <taxon>Pararcticibacter</taxon>
    </lineage>
</organism>
<evidence type="ECO:0000313" key="1">
    <source>
        <dbReference type="EMBL" id="PWG82641.1"/>
    </source>
</evidence>
<dbReference type="Proteomes" id="UP000245647">
    <property type="component" value="Unassembled WGS sequence"/>
</dbReference>
<evidence type="ECO:0000313" key="2">
    <source>
        <dbReference type="Proteomes" id="UP000245647"/>
    </source>
</evidence>
<accession>A0A2U2PML9</accession>
<dbReference type="AlphaFoldDB" id="A0A2U2PML9"/>
<sequence length="63" mass="6788">MKAPGPINKNAMPNGLLLIIGVHSFQVTCPICIDIPDDYTLAKKMDNSPALATPTAVYYLLIT</sequence>